<dbReference type="GO" id="GO:0000981">
    <property type="term" value="F:DNA-binding transcription factor activity, RNA polymerase II-specific"/>
    <property type="evidence" value="ECO:0007669"/>
    <property type="project" value="InterPro"/>
</dbReference>
<dbReference type="Gene3D" id="4.10.240.10">
    <property type="entry name" value="Zn(2)-C6 fungal-type DNA-binding domain"/>
    <property type="match status" value="1"/>
</dbReference>
<dbReference type="PROSITE" id="PS50048">
    <property type="entry name" value="ZN2_CY6_FUNGAL_2"/>
    <property type="match status" value="1"/>
</dbReference>
<sequence>MTDKERHHKACDECRIRKLKCPGEYPACSRCIRDGVPCVYSLQKTMGRPRKRRRSDALRAHHHHHHSSGSSGAGCNASYISIPADVNGSHHAAEAGPSSQWLDGNMFLGDDSRLLDLKTFEPADTGHDHASGCIPHPENGASADLDSLFDPSVQHIDFSSLLGDVIMAPPPDAPPPHPPSQSPPSSRSGAHFHTTANTASSTTTATTCTPSSVHTPPPFLSNLIDHTKIPLDVGTAVTPKDLTAFNIQPDAALGLTCDCLIHFFSAIVTLKKMIYNPVHLSPPTPFATPPPPISLQEITAISSNAIDITRTSLKCASCNMCFTTLMNVGQLLGLLLRAYSQFLHTATGGGAGMSREAARAVVNGEMDKILDILGQVEIRSLARHGMVLGDETRVTKDMVGRGVIERIATGSWVGDRNPLCLKIVGMVRGLADGLLCGVGVGECVNEQCATGLNTIS</sequence>
<evidence type="ECO:0000256" key="2">
    <source>
        <dbReference type="ARBA" id="ARBA00023125"/>
    </source>
</evidence>
<dbReference type="InterPro" id="IPR001138">
    <property type="entry name" value="Zn2Cys6_DnaBD"/>
</dbReference>
<gene>
    <name evidence="7" type="ORF">TWF696_000354</name>
</gene>
<accession>A0AAV9VDT7</accession>
<dbReference type="InterPro" id="IPR050675">
    <property type="entry name" value="OAF3"/>
</dbReference>
<keyword evidence="1" id="KW-0805">Transcription regulation</keyword>
<evidence type="ECO:0000259" key="6">
    <source>
        <dbReference type="PROSITE" id="PS50048"/>
    </source>
</evidence>
<dbReference type="Pfam" id="PF00172">
    <property type="entry name" value="Zn_clus"/>
    <property type="match status" value="1"/>
</dbReference>
<dbReference type="EMBL" id="JAVHNQ010000001">
    <property type="protein sequence ID" value="KAK6359189.1"/>
    <property type="molecule type" value="Genomic_DNA"/>
</dbReference>
<evidence type="ECO:0000256" key="1">
    <source>
        <dbReference type="ARBA" id="ARBA00023015"/>
    </source>
</evidence>
<organism evidence="7 8">
    <name type="scientific">Orbilia brochopaga</name>
    <dbReference type="NCBI Taxonomy" id="3140254"/>
    <lineage>
        <taxon>Eukaryota</taxon>
        <taxon>Fungi</taxon>
        <taxon>Dikarya</taxon>
        <taxon>Ascomycota</taxon>
        <taxon>Pezizomycotina</taxon>
        <taxon>Orbiliomycetes</taxon>
        <taxon>Orbiliales</taxon>
        <taxon>Orbiliaceae</taxon>
        <taxon>Orbilia</taxon>
    </lineage>
</organism>
<keyword evidence="8" id="KW-1185">Reference proteome</keyword>
<dbReference type="GO" id="GO:0003677">
    <property type="term" value="F:DNA binding"/>
    <property type="evidence" value="ECO:0007669"/>
    <property type="project" value="UniProtKB-KW"/>
</dbReference>
<dbReference type="PROSITE" id="PS00463">
    <property type="entry name" value="ZN2_CY6_FUNGAL_1"/>
    <property type="match status" value="1"/>
</dbReference>
<reference evidence="7 8" key="1">
    <citation type="submission" date="2019-10" db="EMBL/GenBank/DDBJ databases">
        <authorList>
            <person name="Palmer J.M."/>
        </authorList>
    </citation>
    <scope>NUCLEOTIDE SEQUENCE [LARGE SCALE GENOMIC DNA]</scope>
    <source>
        <strain evidence="7 8">TWF696</strain>
    </source>
</reference>
<evidence type="ECO:0000313" key="8">
    <source>
        <dbReference type="Proteomes" id="UP001375240"/>
    </source>
</evidence>
<feature type="domain" description="Zn(2)-C6 fungal-type" evidence="6">
    <location>
        <begin position="10"/>
        <end position="40"/>
    </location>
</feature>
<dbReference type="SUPFAM" id="SSF57701">
    <property type="entry name" value="Zn2/Cys6 DNA-binding domain"/>
    <property type="match status" value="1"/>
</dbReference>
<dbReference type="AlphaFoldDB" id="A0AAV9VDT7"/>
<name>A0AAV9VDT7_9PEZI</name>
<dbReference type="InterPro" id="IPR036864">
    <property type="entry name" value="Zn2-C6_fun-type_DNA-bd_sf"/>
</dbReference>
<evidence type="ECO:0000256" key="5">
    <source>
        <dbReference type="SAM" id="MobiDB-lite"/>
    </source>
</evidence>
<keyword evidence="3" id="KW-0804">Transcription</keyword>
<dbReference type="Proteomes" id="UP001375240">
    <property type="component" value="Unassembled WGS sequence"/>
</dbReference>
<feature type="region of interest" description="Disordered" evidence="5">
    <location>
        <begin position="46"/>
        <end position="74"/>
    </location>
</feature>
<feature type="compositionally biased region" description="Pro residues" evidence="5">
    <location>
        <begin position="168"/>
        <end position="182"/>
    </location>
</feature>
<keyword evidence="4" id="KW-0539">Nucleus</keyword>
<keyword evidence="2" id="KW-0238">DNA-binding</keyword>
<feature type="region of interest" description="Disordered" evidence="5">
    <location>
        <begin position="164"/>
        <end position="213"/>
    </location>
</feature>
<dbReference type="SMART" id="SM00066">
    <property type="entry name" value="GAL4"/>
    <property type="match status" value="1"/>
</dbReference>
<proteinExistence type="predicted"/>
<comment type="caution">
    <text evidence="7">The sequence shown here is derived from an EMBL/GenBank/DDBJ whole genome shotgun (WGS) entry which is preliminary data.</text>
</comment>
<protein>
    <recommendedName>
        <fullName evidence="6">Zn(2)-C6 fungal-type domain-containing protein</fullName>
    </recommendedName>
</protein>
<evidence type="ECO:0000256" key="4">
    <source>
        <dbReference type="ARBA" id="ARBA00023242"/>
    </source>
</evidence>
<evidence type="ECO:0000313" key="7">
    <source>
        <dbReference type="EMBL" id="KAK6359189.1"/>
    </source>
</evidence>
<dbReference type="PANTHER" id="PTHR31069">
    <property type="entry name" value="OLEATE-ACTIVATED TRANSCRIPTION FACTOR 1-RELATED"/>
    <property type="match status" value="1"/>
</dbReference>
<evidence type="ECO:0000256" key="3">
    <source>
        <dbReference type="ARBA" id="ARBA00023163"/>
    </source>
</evidence>
<feature type="compositionally biased region" description="Basic residues" evidence="5">
    <location>
        <begin position="47"/>
        <end position="67"/>
    </location>
</feature>
<feature type="compositionally biased region" description="Low complexity" evidence="5">
    <location>
        <begin position="183"/>
        <end position="213"/>
    </location>
</feature>
<dbReference type="GO" id="GO:0008270">
    <property type="term" value="F:zinc ion binding"/>
    <property type="evidence" value="ECO:0007669"/>
    <property type="project" value="InterPro"/>
</dbReference>
<dbReference type="PANTHER" id="PTHR31069:SF31">
    <property type="entry name" value="MONODICTYPHENONE CLUSTER TRANSCRIPTION FACTOR-RELATED"/>
    <property type="match status" value="1"/>
</dbReference>
<dbReference type="CDD" id="cd00067">
    <property type="entry name" value="GAL4"/>
    <property type="match status" value="1"/>
</dbReference>